<dbReference type="PANTHER" id="PTHR37825:SF1">
    <property type="entry name" value="TRNA(MET) CYTIDINE ACETATE LIGASE"/>
    <property type="match status" value="1"/>
</dbReference>
<dbReference type="HAMAP" id="MF_01539">
    <property type="entry name" value="TmcAL"/>
    <property type="match status" value="1"/>
</dbReference>
<dbReference type="NCBIfam" id="NF010191">
    <property type="entry name" value="PRK13670.1"/>
    <property type="match status" value="1"/>
</dbReference>
<sequence>MHIVGIIAEYNPFHNGHLHQIVSTRKQTHCDYIVVAMSGNFTQRGEAAIVDKFVRTQMALKAGVDLVLELPVPFATASAERFAQGAVSLFHQTGIVETLSFGSECGDTTLLELIAKRLETPSPTFKASLKKHLKESYSFPRAREQALLEDLKTLELDSEVYTSLLELIRSPNNILGIEYIRAIEHFSTTIQPFTIKRLTAGYHDPLLYPQIASATAIRTHLSNGYSSELAACMPSTTYELLDNTSYHQPDMDILTPFLHHKFMFSNKNDLYSLWDIPNDLINTFLNNYTSFEYLSELVKACTSKTYTSATVRRALLRLLLDIQDEALKQFEAISWIPYIRVLGCKKESVAILKHLNYSANRPIITNLSRVYADLDPLSKQLIDYELNATKLYHYLTKQPKLYNQDFTQGFLML</sequence>
<dbReference type="GO" id="GO:0005737">
    <property type="term" value="C:cytoplasm"/>
    <property type="evidence" value="ECO:0007669"/>
    <property type="project" value="UniProtKB-SubCell"/>
</dbReference>
<keyword evidence="2" id="KW-0436">Ligase</keyword>
<feature type="binding site" evidence="2">
    <location>
        <position position="197"/>
    </location>
    <ligand>
        <name>ATP</name>
        <dbReference type="ChEBI" id="CHEBI:30616"/>
    </ligand>
</feature>
<dbReference type="InterPro" id="IPR014729">
    <property type="entry name" value="Rossmann-like_a/b/a_fold"/>
</dbReference>
<keyword evidence="2" id="KW-0547">Nucleotide-binding</keyword>
<dbReference type="HOGENOM" id="CLU_038915_0_1_9"/>
<name>F2JS88_CELLD</name>
<keyword evidence="2" id="KW-0694">RNA-binding</keyword>
<dbReference type="RefSeq" id="WP_013657319.1">
    <property type="nucleotide sequence ID" value="NC_015275.1"/>
</dbReference>
<feature type="binding site" evidence="2">
    <location>
        <position position="102"/>
    </location>
    <ligand>
        <name>ATP</name>
        <dbReference type="ChEBI" id="CHEBI:30616"/>
    </ligand>
</feature>
<dbReference type="GO" id="GO:0016879">
    <property type="term" value="F:ligase activity, forming carbon-nitrogen bonds"/>
    <property type="evidence" value="ECO:0007669"/>
    <property type="project" value="UniProtKB-UniRule"/>
</dbReference>
<comment type="caution">
    <text evidence="2">Lacks conserved residue(s) required for the propagation of feature annotation.</text>
</comment>
<accession>F2JS88</accession>
<dbReference type="GO" id="GO:0000049">
    <property type="term" value="F:tRNA binding"/>
    <property type="evidence" value="ECO:0007669"/>
    <property type="project" value="UniProtKB-KW"/>
</dbReference>
<dbReference type="eggNOG" id="COG1323">
    <property type="taxonomic scope" value="Bacteria"/>
</dbReference>
<dbReference type="GO" id="GO:0006400">
    <property type="term" value="P:tRNA modification"/>
    <property type="evidence" value="ECO:0007669"/>
    <property type="project" value="UniProtKB-UniRule"/>
</dbReference>
<dbReference type="GO" id="GO:0005524">
    <property type="term" value="F:ATP binding"/>
    <property type="evidence" value="ECO:0007669"/>
    <property type="project" value="UniProtKB-KW"/>
</dbReference>
<comment type="catalytic activity">
    <reaction evidence="2">
        <text>cytidine(34) in elongator tRNA(Met) + acetate + ATP = N(4)-acetylcytidine(34) in elongator tRNA(Met) + AMP + diphosphate</text>
        <dbReference type="Rhea" id="RHEA:58144"/>
        <dbReference type="Rhea" id="RHEA-COMP:10693"/>
        <dbReference type="Rhea" id="RHEA-COMP:10694"/>
        <dbReference type="ChEBI" id="CHEBI:30089"/>
        <dbReference type="ChEBI" id="CHEBI:30616"/>
        <dbReference type="ChEBI" id="CHEBI:33019"/>
        <dbReference type="ChEBI" id="CHEBI:74900"/>
        <dbReference type="ChEBI" id="CHEBI:82748"/>
        <dbReference type="ChEBI" id="CHEBI:456215"/>
    </reaction>
</comment>
<evidence type="ECO:0000313" key="4">
    <source>
        <dbReference type="Proteomes" id="UP000008467"/>
    </source>
</evidence>
<reference evidence="3 4" key="1">
    <citation type="journal article" date="2011" name="J. Bacteriol.">
        <title>Complete genome sequence of the cellulose-degrading bacterium Cellulosilyticum lentocellum.</title>
        <authorList>
            <consortium name="US DOE Joint Genome Institute"/>
            <person name="Miller D.A."/>
            <person name="Suen G."/>
            <person name="Bruce D."/>
            <person name="Copeland A."/>
            <person name="Cheng J.F."/>
            <person name="Detter C."/>
            <person name="Goodwin L.A."/>
            <person name="Han C.S."/>
            <person name="Hauser L.J."/>
            <person name="Land M.L."/>
            <person name="Lapidus A."/>
            <person name="Lucas S."/>
            <person name="Meincke L."/>
            <person name="Pitluck S."/>
            <person name="Tapia R."/>
            <person name="Teshima H."/>
            <person name="Woyke T."/>
            <person name="Fox B.G."/>
            <person name="Angert E.R."/>
            <person name="Currie C.R."/>
        </authorList>
    </citation>
    <scope>NUCLEOTIDE SEQUENCE [LARGE SCALE GENOMIC DNA]</scope>
    <source>
        <strain evidence="4">ATCC 49066 / DSM 5427 / NCIMB 11756 / RHM5</strain>
    </source>
</reference>
<protein>
    <recommendedName>
        <fullName evidence="2">tRNA(Met) cytidine acetate ligase</fullName>
        <ecNumber evidence="2">6.3.4.-</ecNumber>
    </recommendedName>
</protein>
<keyword evidence="1 2" id="KW-0819">tRNA processing</keyword>
<keyword evidence="2" id="KW-0067">ATP-binding</keyword>
<organism evidence="3 4">
    <name type="scientific">Cellulosilyticum lentocellum (strain ATCC 49066 / DSM 5427 / NCIMB 11756 / RHM5)</name>
    <name type="common">Clostridium lentocellum</name>
    <dbReference type="NCBI Taxonomy" id="642492"/>
    <lineage>
        <taxon>Bacteria</taxon>
        <taxon>Bacillati</taxon>
        <taxon>Bacillota</taxon>
        <taxon>Clostridia</taxon>
        <taxon>Lachnospirales</taxon>
        <taxon>Cellulosilyticaceae</taxon>
        <taxon>Cellulosilyticum</taxon>
    </lineage>
</organism>
<dbReference type="SUPFAM" id="SSF52374">
    <property type="entry name" value="Nucleotidylyl transferase"/>
    <property type="match status" value="1"/>
</dbReference>
<dbReference type="EC" id="6.3.4.-" evidence="2"/>
<dbReference type="EMBL" id="CP002582">
    <property type="protein sequence ID" value="ADZ84025.1"/>
    <property type="molecule type" value="Genomic_DNA"/>
</dbReference>
<comment type="similarity">
    <text evidence="2">Belongs to the TmcAL family.</text>
</comment>
<feature type="binding site" evidence="2">
    <location>
        <begin position="7"/>
        <end position="20"/>
    </location>
    <ligand>
        <name>ATP</name>
        <dbReference type="ChEBI" id="CHEBI:30616"/>
    </ligand>
</feature>
<keyword evidence="2" id="KW-0963">Cytoplasm</keyword>
<evidence type="ECO:0000256" key="2">
    <source>
        <dbReference type="HAMAP-Rule" id="MF_01539"/>
    </source>
</evidence>
<keyword evidence="4" id="KW-1185">Reference proteome</keyword>
<proteinExistence type="inferred from homology"/>
<dbReference type="Proteomes" id="UP000008467">
    <property type="component" value="Chromosome"/>
</dbReference>
<comment type="subcellular location">
    <subcellularLocation>
        <location evidence="2">Cytoplasm</location>
    </subcellularLocation>
</comment>
<dbReference type="AlphaFoldDB" id="F2JS88"/>
<dbReference type="InterPro" id="IPR008513">
    <property type="entry name" value="tRNA(Met)_cyd_acetate_ligase"/>
</dbReference>
<dbReference type="Pfam" id="PF05636">
    <property type="entry name" value="HIGH_NTase1"/>
    <property type="match status" value="1"/>
</dbReference>
<evidence type="ECO:0000313" key="3">
    <source>
        <dbReference type="EMBL" id="ADZ84025.1"/>
    </source>
</evidence>
<dbReference type="PANTHER" id="PTHR37825">
    <property type="entry name" value="TRNA(MET) CYTIDINE ACETATE LIGASE"/>
    <property type="match status" value="1"/>
</dbReference>
<evidence type="ECO:0000256" key="1">
    <source>
        <dbReference type="ARBA" id="ARBA00022694"/>
    </source>
</evidence>
<comment type="function">
    <text evidence="2">Catalyzes the formation of N(4)-acetylcytidine (ac(4)C) at the wobble position of elongator tRNA(Met), using acetate and ATP as substrates. First activates an acetate ion to form acetyladenylate (Ac-AMP) and then transfers the acetyl group to tRNA to form ac(4)C34.</text>
</comment>
<feature type="binding site" evidence="2">
    <location>
        <position position="172"/>
    </location>
    <ligand>
        <name>ATP</name>
        <dbReference type="ChEBI" id="CHEBI:30616"/>
    </ligand>
</feature>
<dbReference type="KEGG" id="cle:Clole_2317"/>
<dbReference type="STRING" id="642492.Clole_2317"/>
<gene>
    <name evidence="2" type="primary">tmcAL</name>
    <name evidence="3" type="ordered locus">Clole_2317</name>
</gene>
<dbReference type="Gene3D" id="3.40.50.620">
    <property type="entry name" value="HUPs"/>
    <property type="match status" value="1"/>
</dbReference>
<keyword evidence="2" id="KW-0820">tRNA-binding</keyword>